<dbReference type="EMBL" id="JBFCZG010000009">
    <property type="protein sequence ID" value="KAL3418431.1"/>
    <property type="molecule type" value="Genomic_DNA"/>
</dbReference>
<sequence>MAERDLTFKDATVLSMYVDEEEDSDYRIQVDGRVRYVSVKPGVYDYEDILCFPPLLIDNLPPFPAGDWITMTVGRDDHGSLTRSISFEPLAAVMTIWHPKQIDISTLDRVERFNPRTYEVEWEDHKTAVAKIARFEFEIPRIERETRVYRALSTMQTATWAPNFLGHLVENGRIMGVLIEKLEGRRAGIEDLDACEAVVTQFHGSGFVHGDLNRHNFLVENGRVTLIDFENAGPYDHSAAQKELDELGEQLREETGRGGPAMPI</sequence>
<accession>A0ABR4P5Q9</accession>
<dbReference type="SUPFAM" id="SSF56112">
    <property type="entry name" value="Protein kinase-like (PK-like)"/>
    <property type="match status" value="1"/>
</dbReference>
<keyword evidence="3" id="KW-1185">Reference proteome</keyword>
<evidence type="ECO:0000259" key="1">
    <source>
        <dbReference type="Pfam" id="PF01636"/>
    </source>
</evidence>
<proteinExistence type="predicted"/>
<reference evidence="2 3" key="1">
    <citation type="submission" date="2024-06" db="EMBL/GenBank/DDBJ databases">
        <title>Complete genome of Phlyctema vagabunda strain 19-DSS-EL-015.</title>
        <authorList>
            <person name="Fiorenzani C."/>
        </authorList>
    </citation>
    <scope>NUCLEOTIDE SEQUENCE [LARGE SCALE GENOMIC DNA]</scope>
    <source>
        <strain evidence="2 3">19-DSS-EL-015</strain>
    </source>
</reference>
<dbReference type="Gene3D" id="1.10.510.10">
    <property type="entry name" value="Transferase(Phosphotransferase) domain 1"/>
    <property type="match status" value="1"/>
</dbReference>
<name>A0ABR4P5Q9_9HELO</name>
<dbReference type="InterPro" id="IPR002575">
    <property type="entry name" value="Aminoglycoside_PTrfase"/>
</dbReference>
<evidence type="ECO:0000313" key="3">
    <source>
        <dbReference type="Proteomes" id="UP001629113"/>
    </source>
</evidence>
<dbReference type="Pfam" id="PF01636">
    <property type="entry name" value="APH"/>
    <property type="match status" value="1"/>
</dbReference>
<gene>
    <name evidence="2" type="ORF">PVAG01_10147</name>
</gene>
<organism evidence="2 3">
    <name type="scientific">Phlyctema vagabunda</name>
    <dbReference type="NCBI Taxonomy" id="108571"/>
    <lineage>
        <taxon>Eukaryota</taxon>
        <taxon>Fungi</taxon>
        <taxon>Dikarya</taxon>
        <taxon>Ascomycota</taxon>
        <taxon>Pezizomycotina</taxon>
        <taxon>Leotiomycetes</taxon>
        <taxon>Helotiales</taxon>
        <taxon>Dermateaceae</taxon>
        <taxon>Phlyctema</taxon>
    </lineage>
</organism>
<dbReference type="InterPro" id="IPR011009">
    <property type="entry name" value="Kinase-like_dom_sf"/>
</dbReference>
<evidence type="ECO:0000313" key="2">
    <source>
        <dbReference type="EMBL" id="KAL3418431.1"/>
    </source>
</evidence>
<comment type="caution">
    <text evidence="2">The sequence shown here is derived from an EMBL/GenBank/DDBJ whole genome shotgun (WGS) entry which is preliminary data.</text>
</comment>
<protein>
    <submittedName>
        <fullName evidence="2">Alpha-galactosidase A</fullName>
    </submittedName>
</protein>
<feature type="domain" description="Aminoglycoside phosphotransferase" evidence="1">
    <location>
        <begin position="205"/>
        <end position="236"/>
    </location>
</feature>
<dbReference type="Proteomes" id="UP001629113">
    <property type="component" value="Unassembled WGS sequence"/>
</dbReference>